<sequence length="163" mass="18161">MKLETMRELLLDELQDLYSAETQITKALPKMAKTSTSPELKQAFESHLQETEGHVQRLEKIFKHLQESSKGKTCEGMKGLLKEGEERIKDGGEPEVVDAGLIAAAQRVEHYEIAAYGSVRTYAELLKESDVANLLEQTLAEEKSADQKLTKISTTVNRKAKAA</sequence>
<organism evidence="1 2">
    <name type="scientific">Alloacidobacterium dinghuense</name>
    <dbReference type="NCBI Taxonomy" id="2763107"/>
    <lineage>
        <taxon>Bacteria</taxon>
        <taxon>Pseudomonadati</taxon>
        <taxon>Acidobacteriota</taxon>
        <taxon>Terriglobia</taxon>
        <taxon>Terriglobales</taxon>
        <taxon>Acidobacteriaceae</taxon>
        <taxon>Alloacidobacterium</taxon>
    </lineage>
</organism>
<dbReference type="PANTHER" id="PTHR30565">
    <property type="entry name" value="PROTEIN YCIF"/>
    <property type="match status" value="1"/>
</dbReference>
<dbReference type="Proteomes" id="UP000515312">
    <property type="component" value="Chromosome"/>
</dbReference>
<dbReference type="AlphaFoldDB" id="A0A7G8BDS5"/>
<dbReference type="SUPFAM" id="SSF47240">
    <property type="entry name" value="Ferritin-like"/>
    <property type="match status" value="1"/>
</dbReference>
<dbReference type="InterPro" id="IPR047114">
    <property type="entry name" value="YciF"/>
</dbReference>
<dbReference type="Pfam" id="PF05974">
    <property type="entry name" value="DUF892"/>
    <property type="match status" value="1"/>
</dbReference>
<dbReference type="EMBL" id="CP060394">
    <property type="protein sequence ID" value="QNI30695.1"/>
    <property type="molecule type" value="Genomic_DNA"/>
</dbReference>
<dbReference type="InterPro" id="IPR012347">
    <property type="entry name" value="Ferritin-like"/>
</dbReference>
<dbReference type="KEGG" id="adin:H7849_16365"/>
<accession>A0A7G8BDS5</accession>
<gene>
    <name evidence="1" type="ORF">H7849_16365</name>
</gene>
<proteinExistence type="predicted"/>
<dbReference type="Gene3D" id="1.20.1260.10">
    <property type="match status" value="1"/>
</dbReference>
<dbReference type="RefSeq" id="WP_186740748.1">
    <property type="nucleotide sequence ID" value="NZ_CP060394.1"/>
</dbReference>
<reference evidence="1 2" key="1">
    <citation type="submission" date="2020-08" db="EMBL/GenBank/DDBJ databases">
        <title>Edaphobacter telluris sp. nov. and Acidobacterium dinghuensis sp. nov., two acidobacteria isolated from forest soil.</title>
        <authorList>
            <person name="Fu J."/>
            <person name="Qiu L."/>
        </authorList>
    </citation>
    <scope>NUCLEOTIDE SEQUENCE [LARGE SCALE GENOMIC DNA]</scope>
    <source>
        <strain evidence="1">4Y35</strain>
    </source>
</reference>
<dbReference type="CDD" id="cd07909">
    <property type="entry name" value="YciF"/>
    <property type="match status" value="1"/>
</dbReference>
<evidence type="ECO:0000313" key="1">
    <source>
        <dbReference type="EMBL" id="QNI30695.1"/>
    </source>
</evidence>
<protein>
    <submittedName>
        <fullName evidence="1">Ferritin-like domain-containing protein</fullName>
    </submittedName>
</protein>
<name>A0A7G8BDS5_9BACT</name>
<evidence type="ECO:0000313" key="2">
    <source>
        <dbReference type="Proteomes" id="UP000515312"/>
    </source>
</evidence>
<dbReference type="InterPro" id="IPR009078">
    <property type="entry name" value="Ferritin-like_SF"/>
</dbReference>
<keyword evidence="2" id="KW-1185">Reference proteome</keyword>
<dbReference type="InterPro" id="IPR010287">
    <property type="entry name" value="DUF892_YciF-like"/>
</dbReference>
<dbReference type="PANTHER" id="PTHR30565:SF9">
    <property type="entry name" value="PROTEIN YCIF"/>
    <property type="match status" value="1"/>
</dbReference>